<name>A0A1M5KEV1_9GAMM</name>
<protein>
    <submittedName>
        <fullName evidence="1">Uncharacterized protein</fullName>
    </submittedName>
</protein>
<evidence type="ECO:0000313" key="1">
    <source>
        <dbReference type="EMBL" id="SHG51278.1"/>
    </source>
</evidence>
<reference evidence="1 2" key="1">
    <citation type="submission" date="2016-11" db="EMBL/GenBank/DDBJ databases">
        <authorList>
            <person name="Jaros S."/>
            <person name="Januszkiewicz K."/>
            <person name="Wedrychowicz H."/>
        </authorList>
    </citation>
    <scope>NUCLEOTIDE SEQUENCE [LARGE SCALE GENOMIC DNA]</scope>
    <source>
        <strain evidence="1 2">CGMCC 1.7049</strain>
    </source>
</reference>
<dbReference type="OrthoDB" id="7063690at2"/>
<proteinExistence type="predicted"/>
<dbReference type="EMBL" id="FQWZ01000001">
    <property type="protein sequence ID" value="SHG51278.1"/>
    <property type="molecule type" value="Genomic_DNA"/>
</dbReference>
<evidence type="ECO:0000313" key="2">
    <source>
        <dbReference type="Proteomes" id="UP000199758"/>
    </source>
</evidence>
<gene>
    <name evidence="1" type="ORF">SAMN04488068_0521</name>
</gene>
<accession>A0A1M5KEV1</accession>
<dbReference type="AlphaFoldDB" id="A0A1M5KEV1"/>
<dbReference type="Proteomes" id="UP000199758">
    <property type="component" value="Unassembled WGS sequence"/>
</dbReference>
<dbReference type="RefSeq" id="WP_072893484.1">
    <property type="nucleotide sequence ID" value="NZ_FQWZ01000001.1"/>
</dbReference>
<organism evidence="1 2">
    <name type="scientific">Hydrocarboniphaga daqingensis</name>
    <dbReference type="NCBI Taxonomy" id="490188"/>
    <lineage>
        <taxon>Bacteria</taxon>
        <taxon>Pseudomonadati</taxon>
        <taxon>Pseudomonadota</taxon>
        <taxon>Gammaproteobacteria</taxon>
        <taxon>Nevskiales</taxon>
        <taxon>Nevskiaceae</taxon>
        <taxon>Hydrocarboniphaga</taxon>
    </lineage>
</organism>
<dbReference type="STRING" id="490188.SAMN04488068_0521"/>
<keyword evidence="2" id="KW-1185">Reference proteome</keyword>
<sequence length="110" mass="12164">MSNYVRHFVLTGDGRIRELPPEQAALVAAGAGRMPEFAAKRVRYLQLILDEDSGNEIRIQSAGASIRFDHDGRLLEAGPAAPEEQISGFEHDAVIQWVLRDRPSVGPTFH</sequence>